<evidence type="ECO:0000256" key="1">
    <source>
        <dbReference type="SAM" id="Phobius"/>
    </source>
</evidence>
<feature type="transmembrane region" description="Helical" evidence="1">
    <location>
        <begin position="392"/>
        <end position="416"/>
    </location>
</feature>
<feature type="transmembrane region" description="Helical" evidence="1">
    <location>
        <begin position="369"/>
        <end position="386"/>
    </location>
</feature>
<dbReference type="Proteomes" id="UP000236654">
    <property type="component" value="Unassembled WGS sequence"/>
</dbReference>
<evidence type="ECO:0008006" key="4">
    <source>
        <dbReference type="Google" id="ProtNLM"/>
    </source>
</evidence>
<evidence type="ECO:0000313" key="2">
    <source>
        <dbReference type="EMBL" id="PKR82175.1"/>
    </source>
</evidence>
<keyword evidence="1" id="KW-1133">Transmembrane helix</keyword>
<dbReference type="EMBL" id="PJNI01000001">
    <property type="protein sequence ID" value="PKR82175.1"/>
    <property type="molecule type" value="Genomic_DNA"/>
</dbReference>
<name>A0A2I0R6I0_9FLAO</name>
<proteinExistence type="predicted"/>
<keyword evidence="3" id="KW-1185">Reference proteome</keyword>
<gene>
    <name evidence="2" type="ORF">CW751_02240</name>
</gene>
<feature type="transmembrane region" description="Helical" evidence="1">
    <location>
        <begin position="188"/>
        <end position="212"/>
    </location>
</feature>
<feature type="transmembrane region" description="Helical" evidence="1">
    <location>
        <begin position="55"/>
        <end position="79"/>
    </location>
</feature>
<feature type="transmembrane region" description="Helical" evidence="1">
    <location>
        <begin position="282"/>
        <end position="304"/>
    </location>
</feature>
<dbReference type="InterPro" id="IPR036927">
    <property type="entry name" value="Cyt_c_oxase-like_su1_sf"/>
</dbReference>
<feature type="transmembrane region" description="Helical" evidence="1">
    <location>
        <begin position="249"/>
        <end position="270"/>
    </location>
</feature>
<comment type="caution">
    <text evidence="2">The sequence shown here is derived from an EMBL/GenBank/DDBJ whole genome shotgun (WGS) entry which is preliminary data.</text>
</comment>
<feature type="transmembrane region" description="Helical" evidence="1">
    <location>
        <begin position="224"/>
        <end position="243"/>
    </location>
</feature>
<dbReference type="Gene3D" id="1.20.210.10">
    <property type="entry name" value="Cytochrome c oxidase-like, subunit I domain"/>
    <property type="match status" value="2"/>
</dbReference>
<feature type="transmembrane region" description="Helical" evidence="1">
    <location>
        <begin position="91"/>
        <end position="108"/>
    </location>
</feature>
<accession>A0A2I0R6I0</accession>
<feature type="transmembrane region" description="Helical" evidence="1">
    <location>
        <begin position="114"/>
        <end position="134"/>
    </location>
</feature>
<keyword evidence="1" id="KW-0812">Transmembrane</keyword>
<protein>
    <recommendedName>
        <fullName evidence="4">Cytochrome C oxidase subunit I</fullName>
    </recommendedName>
</protein>
<organism evidence="2 3">
    <name type="scientific">Brumimicrobium salinarum</name>
    <dbReference type="NCBI Taxonomy" id="2058658"/>
    <lineage>
        <taxon>Bacteria</taxon>
        <taxon>Pseudomonadati</taxon>
        <taxon>Bacteroidota</taxon>
        <taxon>Flavobacteriia</taxon>
        <taxon>Flavobacteriales</taxon>
        <taxon>Crocinitomicaceae</taxon>
        <taxon>Brumimicrobium</taxon>
    </lineage>
</organism>
<evidence type="ECO:0000313" key="3">
    <source>
        <dbReference type="Proteomes" id="UP000236654"/>
    </source>
</evidence>
<feature type="transmembrane region" description="Helical" evidence="1">
    <location>
        <begin position="310"/>
        <end position="334"/>
    </location>
</feature>
<feature type="transmembrane region" description="Helical" evidence="1">
    <location>
        <begin position="12"/>
        <end position="35"/>
    </location>
</feature>
<feature type="transmembrane region" description="Helical" evidence="1">
    <location>
        <begin position="155"/>
        <end position="176"/>
    </location>
</feature>
<dbReference type="SUPFAM" id="SSF81442">
    <property type="entry name" value="Cytochrome c oxidase subunit I-like"/>
    <property type="match status" value="2"/>
</dbReference>
<sequence length="422" mass="47970">MFNQGTNNAPSANSVIPYFVFSAFSWLIAIVFIALHPKAVLTQVYFNETMLTITHILMLGFVTSVIFGALFQLLPVIFLQKIYSEKLTKSIFYLLSAGTLGLCLSFYFDVNAIGLTLFGSLLNIAVLLFLVNIWKTIGKSTENKVAKKFIKTSAIWLAITVVVGLILALNFLYPFLPFVHLELLKLHAHFGIIGWFIFLIIGVSSVLIPMFLLVHDLDKRPLNFAYVLLTTSLVLGIISKLFVLSWMMYLAYGAGILGFIYYLNFIYVVYKNRPRKFLDYGLKKTMIAFPTILLAMAISILFLLDINTAFHLSAFYIVVLVIGFVATLILGQFYKTLPFIVWLKIYKPFVGKEKTLLPKDLYSYKRLKYQYYFHVIGFIVFFGALLSGFTVVFYLGIGFLFIAAVLFLINVMQIVLHKKQTL</sequence>
<dbReference type="AlphaFoldDB" id="A0A2I0R6I0"/>
<reference evidence="2 3" key="1">
    <citation type="submission" date="2017-12" db="EMBL/GenBank/DDBJ databases">
        <title>The draft genome sequence of Brumimicrobium saltpan LHR20.</title>
        <authorList>
            <person name="Do Z.-J."/>
            <person name="Luo H.-R."/>
        </authorList>
    </citation>
    <scope>NUCLEOTIDE SEQUENCE [LARGE SCALE GENOMIC DNA]</scope>
    <source>
        <strain evidence="2 3">LHR20</strain>
    </source>
</reference>
<keyword evidence="1" id="KW-0472">Membrane</keyword>
<dbReference type="OrthoDB" id="5245199at2"/>